<reference evidence="2" key="1">
    <citation type="journal article" date="2019" name="Int. J. Syst. Evol. Microbiol.">
        <title>The Global Catalogue of Microorganisms (GCM) 10K type strain sequencing project: providing services to taxonomists for standard genome sequencing and annotation.</title>
        <authorList>
            <consortium name="The Broad Institute Genomics Platform"/>
            <consortium name="The Broad Institute Genome Sequencing Center for Infectious Disease"/>
            <person name="Wu L."/>
            <person name="Ma J."/>
        </authorList>
    </citation>
    <scope>NUCLEOTIDE SEQUENCE [LARGE SCALE GENOMIC DNA]</scope>
    <source>
        <strain evidence="2">JCM 13581</strain>
    </source>
</reference>
<proteinExistence type="predicted"/>
<dbReference type="Proteomes" id="UP001501303">
    <property type="component" value="Unassembled WGS sequence"/>
</dbReference>
<comment type="caution">
    <text evidence="1">The sequence shown here is derived from an EMBL/GenBank/DDBJ whole genome shotgun (WGS) entry which is preliminary data.</text>
</comment>
<evidence type="ECO:0000313" key="1">
    <source>
        <dbReference type="EMBL" id="GAA1908987.1"/>
    </source>
</evidence>
<name>A0ABN2P2F7_9ACTN</name>
<dbReference type="EMBL" id="BAAAMJ010000015">
    <property type="protein sequence ID" value="GAA1908987.1"/>
    <property type="molecule type" value="Genomic_DNA"/>
</dbReference>
<gene>
    <name evidence="1" type="ORF">GCM10009716_18670</name>
</gene>
<accession>A0ABN2P2F7</accession>
<organism evidence="1 2">
    <name type="scientific">Streptomyces sodiiphilus</name>
    <dbReference type="NCBI Taxonomy" id="226217"/>
    <lineage>
        <taxon>Bacteria</taxon>
        <taxon>Bacillati</taxon>
        <taxon>Actinomycetota</taxon>
        <taxon>Actinomycetes</taxon>
        <taxon>Kitasatosporales</taxon>
        <taxon>Streptomycetaceae</taxon>
        <taxon>Streptomyces</taxon>
    </lineage>
</organism>
<dbReference type="RefSeq" id="WP_344260297.1">
    <property type="nucleotide sequence ID" value="NZ_BAAAMJ010000015.1"/>
</dbReference>
<keyword evidence="2" id="KW-1185">Reference proteome</keyword>
<dbReference type="Pfam" id="PF05655">
    <property type="entry name" value="AvrD"/>
    <property type="match status" value="1"/>
</dbReference>
<protein>
    <submittedName>
        <fullName evidence="1">AvrD family protein</fullName>
    </submittedName>
</protein>
<dbReference type="InterPro" id="IPR008799">
    <property type="entry name" value="Pseudomon_AvrD"/>
</dbReference>
<sequence>MTTSPPTTPTALASVDDFLGDRAERFFGEGFKRVRHSLTDIAVHPALQGGTIDATAGLSIPGTWSRKGETGQRPHLSTIDVMLYGAQLTGLYLAHAHGYGRQAVFGVRSLTIKAGRKPQEDGLATFSVSGRHLSTETVAPGTAVTAMECRIGLLTVQVEVEHPAEGEAGELSSGHYGSADALPGRWNDAPFGVSHRVRSQLLTAVEADTQGLTATADLLLTDDGNSGDAAADRPSMIDLFVSALQLGQLLLYSLDDVSRADSNTLWMRRTTIAPAGAPSGERFGTRLANARLLPTKQGTWRSADIVTTFGGWHLECSVAHLLPRPHR</sequence>
<evidence type="ECO:0000313" key="2">
    <source>
        <dbReference type="Proteomes" id="UP001501303"/>
    </source>
</evidence>